<dbReference type="Pfam" id="PF04463">
    <property type="entry name" value="2-thiour_desulf"/>
    <property type="match status" value="1"/>
</dbReference>
<protein>
    <submittedName>
        <fullName evidence="1">Uncharacterized protein</fullName>
    </submittedName>
</protein>
<proteinExistence type="predicted"/>
<reference evidence="1" key="1">
    <citation type="submission" date="2018-05" db="EMBL/GenBank/DDBJ databases">
        <authorList>
            <person name="Lanie J.A."/>
            <person name="Ng W.-L."/>
            <person name="Kazmierczak K.M."/>
            <person name="Andrzejewski T.M."/>
            <person name="Davidsen T.M."/>
            <person name="Wayne K.J."/>
            <person name="Tettelin H."/>
            <person name="Glass J.I."/>
            <person name="Rusch D."/>
            <person name="Podicherti R."/>
            <person name="Tsui H.-C.T."/>
            <person name="Winkler M.E."/>
        </authorList>
    </citation>
    <scope>NUCLEOTIDE SEQUENCE</scope>
</reference>
<dbReference type="PANTHER" id="PTHR30087">
    <property type="entry name" value="INNER MEMBRANE PROTEIN"/>
    <property type="match status" value="1"/>
</dbReference>
<gene>
    <name evidence="1" type="ORF">METZ01_LOCUS480387</name>
</gene>
<dbReference type="AlphaFoldDB" id="A0A383C661"/>
<accession>A0A383C661</accession>
<evidence type="ECO:0000313" key="1">
    <source>
        <dbReference type="EMBL" id="SVE27533.1"/>
    </source>
</evidence>
<organism evidence="1">
    <name type="scientific">marine metagenome</name>
    <dbReference type="NCBI Taxonomy" id="408172"/>
    <lineage>
        <taxon>unclassified sequences</taxon>
        <taxon>metagenomes</taxon>
        <taxon>ecological metagenomes</taxon>
    </lineage>
</organism>
<sequence length="157" mass="17963">MSESPTYIKPKIHISKCLEFDACRYDGGIISNEHINALKPFMDFFPICPEVDIGLGIPRPPIHVIQNDNQRILYQPMTKKYLTDDMKTYTEKYLEKIKYLDGFILKSKSPSCGITSTPIFSDQYQSNIVGEGPGIFTGMIINRFPHHPKIEDPHLDN</sequence>
<dbReference type="EMBL" id="UINC01206076">
    <property type="protein sequence ID" value="SVE27533.1"/>
    <property type="molecule type" value="Genomic_DNA"/>
</dbReference>
<dbReference type="PANTHER" id="PTHR30087:SF0">
    <property type="entry name" value="INNER MEMBRANE PROTEIN"/>
    <property type="match status" value="1"/>
</dbReference>
<dbReference type="InterPro" id="IPR007553">
    <property type="entry name" value="2-thiour_desulf"/>
</dbReference>
<name>A0A383C661_9ZZZZ</name>
<feature type="non-terminal residue" evidence="1">
    <location>
        <position position="157"/>
    </location>
</feature>